<dbReference type="PROSITE" id="PS50279">
    <property type="entry name" value="BPTI_KUNITZ_2"/>
    <property type="match status" value="2"/>
</dbReference>
<dbReference type="InterPro" id="IPR002223">
    <property type="entry name" value="Kunitz_BPTI"/>
</dbReference>
<organism evidence="6">
    <name type="scientific">Rhipicephalus pulchellus</name>
    <name type="common">Yellow backed tick</name>
    <name type="synonym">Dermacentor pulchellus</name>
    <dbReference type="NCBI Taxonomy" id="72859"/>
    <lineage>
        <taxon>Eukaryota</taxon>
        <taxon>Metazoa</taxon>
        <taxon>Ecdysozoa</taxon>
        <taxon>Arthropoda</taxon>
        <taxon>Chelicerata</taxon>
        <taxon>Arachnida</taxon>
        <taxon>Acari</taxon>
        <taxon>Parasitiformes</taxon>
        <taxon>Ixodida</taxon>
        <taxon>Ixodoidea</taxon>
        <taxon>Ixodidae</taxon>
        <taxon>Rhipicephalinae</taxon>
        <taxon>Rhipicephalus</taxon>
        <taxon>Rhipicephalus</taxon>
    </lineage>
</organism>
<dbReference type="SUPFAM" id="SSF57362">
    <property type="entry name" value="BPTI-like"/>
    <property type="match status" value="4"/>
</dbReference>
<dbReference type="SMART" id="SM00131">
    <property type="entry name" value="KU"/>
    <property type="match status" value="2"/>
</dbReference>
<dbReference type="PANTHER" id="PTHR10083">
    <property type="entry name" value="KUNITZ-TYPE PROTEASE INHIBITOR-RELATED"/>
    <property type="match status" value="1"/>
</dbReference>
<evidence type="ECO:0000256" key="2">
    <source>
        <dbReference type="ARBA" id="ARBA00022900"/>
    </source>
</evidence>
<keyword evidence="3" id="KW-1015">Disulfide bond</keyword>
<evidence type="ECO:0000256" key="4">
    <source>
        <dbReference type="SAM" id="Phobius"/>
    </source>
</evidence>
<keyword evidence="4" id="KW-0812">Transmembrane</keyword>
<dbReference type="InterPro" id="IPR050098">
    <property type="entry name" value="TFPI/VKTCI-like"/>
</dbReference>
<keyword evidence="2" id="KW-0722">Serine protease inhibitor</keyword>
<dbReference type="AlphaFoldDB" id="L7MF69"/>
<reference evidence="6" key="1">
    <citation type="submission" date="2012-11" db="EMBL/GenBank/DDBJ databases">
        <authorList>
            <person name="Lucero-Rivera Y.E."/>
            <person name="Tovar-Ramirez D."/>
        </authorList>
    </citation>
    <scope>NUCLEOTIDE SEQUENCE</scope>
    <source>
        <tissue evidence="6">Salivary gland</tissue>
    </source>
</reference>
<proteinExistence type="evidence at transcript level"/>
<dbReference type="EMBL" id="GACK01002178">
    <property type="protein sequence ID" value="JAA62856.1"/>
    <property type="molecule type" value="mRNA"/>
</dbReference>
<dbReference type="Gene3D" id="4.10.410.10">
    <property type="entry name" value="Pancreatic trypsin inhibitor Kunitz domain"/>
    <property type="match status" value="4"/>
</dbReference>
<evidence type="ECO:0000259" key="5">
    <source>
        <dbReference type="PROSITE" id="PS50279"/>
    </source>
</evidence>
<keyword evidence="4" id="KW-0472">Membrane</keyword>
<dbReference type="GO" id="GO:0004867">
    <property type="term" value="F:serine-type endopeptidase inhibitor activity"/>
    <property type="evidence" value="ECO:0007669"/>
    <property type="project" value="UniProtKB-KW"/>
</dbReference>
<dbReference type="GO" id="GO:0005615">
    <property type="term" value="C:extracellular space"/>
    <property type="evidence" value="ECO:0007669"/>
    <property type="project" value="TreeGrafter"/>
</dbReference>
<protein>
    <submittedName>
        <fullName evidence="6">Putative bilaris</fullName>
    </submittedName>
</protein>
<evidence type="ECO:0000313" key="6">
    <source>
        <dbReference type="EMBL" id="JAA62856.1"/>
    </source>
</evidence>
<feature type="domain" description="BPTI/Kunitz inhibitor" evidence="5">
    <location>
        <begin position="40"/>
        <end position="89"/>
    </location>
</feature>
<sequence>NISVGTMQAAKDGIIIFVMAAILALSGASNVKREKIPGFCKHMPEIGKCRANVIRWSYNFSSKVCERSGGCDNEGDNWFERQADCNETCRDADYGVCASVTKHPCIRVTRPWLSWFNPISRTCEWYQHRECQRGQNIFKSRAACYKKCGAYSISPCVMPIVPATATCLSGETPVVRYGYNYSNQKCEQYMYSPCFANQNNFKTLKECYETCRPQSRCLKPYKRPSITWFGLSTSYYFDIKRVECKRERSLTRPSSGPRHNRFSTEEECTFWCMPRKVKIVYGYRGRK</sequence>
<name>L7MF69_RHIPC</name>
<evidence type="ECO:0000256" key="1">
    <source>
        <dbReference type="ARBA" id="ARBA00022690"/>
    </source>
</evidence>
<feature type="domain" description="BPTI/Kunitz inhibitor" evidence="5">
    <location>
        <begin position="156"/>
        <end position="211"/>
    </location>
</feature>
<dbReference type="Pfam" id="PF00014">
    <property type="entry name" value="Kunitz_BPTI"/>
    <property type="match status" value="3"/>
</dbReference>
<reference evidence="6" key="2">
    <citation type="journal article" date="2015" name="J. Proteomics">
        <title>Sexual differences in the sialomes of the zebra tick, Rhipicephalus pulchellus.</title>
        <authorList>
            <person name="Tan A.W."/>
            <person name="Francischetti I.M."/>
            <person name="Slovak M."/>
            <person name="Kini R.M."/>
            <person name="Ribeiro J.M."/>
        </authorList>
    </citation>
    <scope>NUCLEOTIDE SEQUENCE</scope>
    <source>
        <tissue evidence="6">Salivary gland</tissue>
    </source>
</reference>
<dbReference type="CDD" id="cd00109">
    <property type="entry name" value="Kunitz-type"/>
    <property type="match status" value="1"/>
</dbReference>
<feature type="non-terminal residue" evidence="6">
    <location>
        <position position="1"/>
    </location>
</feature>
<dbReference type="PRINTS" id="PR00759">
    <property type="entry name" value="BASICPTASE"/>
</dbReference>
<evidence type="ECO:0000256" key="3">
    <source>
        <dbReference type="ARBA" id="ARBA00023157"/>
    </source>
</evidence>
<keyword evidence="4" id="KW-1133">Transmembrane helix</keyword>
<dbReference type="PANTHER" id="PTHR10083:SF374">
    <property type="entry name" value="BPTI_KUNITZ INHIBITOR DOMAIN-CONTAINING PROTEIN"/>
    <property type="match status" value="1"/>
</dbReference>
<keyword evidence="1" id="KW-0646">Protease inhibitor</keyword>
<dbReference type="InterPro" id="IPR036880">
    <property type="entry name" value="Kunitz_BPTI_sf"/>
</dbReference>
<feature type="transmembrane region" description="Helical" evidence="4">
    <location>
        <begin position="13"/>
        <end position="31"/>
    </location>
</feature>
<accession>L7MF69</accession>